<feature type="region of interest" description="Disordered" evidence="3">
    <location>
        <begin position="186"/>
        <end position="324"/>
    </location>
</feature>
<feature type="compositionally biased region" description="Low complexity" evidence="3">
    <location>
        <begin position="99"/>
        <end position="116"/>
    </location>
</feature>
<dbReference type="GO" id="GO:0006355">
    <property type="term" value="P:regulation of DNA-templated transcription"/>
    <property type="evidence" value="ECO:0007669"/>
    <property type="project" value="InterPro"/>
</dbReference>
<name>A0A7R8CN57_LEPSM</name>
<evidence type="ECO:0000256" key="1">
    <source>
        <dbReference type="ARBA" id="ARBA00004496"/>
    </source>
</evidence>
<feature type="region of interest" description="Disordered" evidence="3">
    <location>
        <begin position="147"/>
        <end position="167"/>
    </location>
</feature>
<keyword evidence="2" id="KW-0963">Cytoplasm</keyword>
<evidence type="ECO:0000256" key="2">
    <source>
        <dbReference type="ARBA" id="ARBA00022490"/>
    </source>
</evidence>
<dbReference type="Proteomes" id="UP000675881">
    <property type="component" value="Chromosome 2"/>
</dbReference>
<dbReference type="AlphaFoldDB" id="A0A7R8CN57"/>
<proteinExistence type="predicted"/>
<accession>A0A7R8CN57</accession>
<comment type="subcellular location">
    <subcellularLocation>
        <location evidence="1">Cytoplasm</location>
    </subcellularLocation>
</comment>
<reference evidence="5" key="1">
    <citation type="submission" date="2021-02" db="EMBL/GenBank/DDBJ databases">
        <authorList>
            <person name="Bekaert M."/>
        </authorList>
    </citation>
    <scope>NUCLEOTIDE SEQUENCE</scope>
    <source>
        <strain evidence="5">IoA-00</strain>
    </source>
</reference>
<feature type="compositionally biased region" description="Polar residues" evidence="3">
    <location>
        <begin position="233"/>
        <end position="255"/>
    </location>
</feature>
<dbReference type="PANTHER" id="PTHR14304">
    <property type="entry name" value="CELL DIVISION CYCLE AND APOPTOSIS REGULATOR PROTEIN"/>
    <property type="match status" value="1"/>
</dbReference>
<feature type="compositionally biased region" description="Basic and acidic residues" evidence="3">
    <location>
        <begin position="256"/>
        <end position="289"/>
    </location>
</feature>
<dbReference type="OrthoDB" id="21006at2759"/>
<feature type="region of interest" description="Disordered" evidence="3">
    <location>
        <begin position="99"/>
        <end position="125"/>
    </location>
</feature>
<dbReference type="GO" id="GO:0005634">
    <property type="term" value="C:nucleus"/>
    <property type="evidence" value="ECO:0007669"/>
    <property type="project" value="TreeGrafter"/>
</dbReference>
<evidence type="ECO:0000313" key="6">
    <source>
        <dbReference type="Proteomes" id="UP000675881"/>
    </source>
</evidence>
<evidence type="ECO:0000256" key="3">
    <source>
        <dbReference type="SAM" id="MobiDB-lite"/>
    </source>
</evidence>
<dbReference type="GO" id="GO:0005737">
    <property type="term" value="C:cytoplasm"/>
    <property type="evidence" value="ECO:0007669"/>
    <property type="project" value="UniProtKB-SubCell"/>
</dbReference>
<dbReference type="Pfam" id="PF14444">
    <property type="entry name" value="S1-like"/>
    <property type="match status" value="1"/>
</dbReference>
<feature type="domain" description="S1-like RNA binding" evidence="4">
    <location>
        <begin position="117"/>
        <end position="142"/>
    </location>
</feature>
<protein>
    <submittedName>
        <fullName evidence="5">(salmon louse) hypothetical protein</fullName>
    </submittedName>
</protein>
<organism evidence="5 6">
    <name type="scientific">Lepeophtheirus salmonis</name>
    <name type="common">Salmon louse</name>
    <name type="synonym">Caligus salmonis</name>
    <dbReference type="NCBI Taxonomy" id="72036"/>
    <lineage>
        <taxon>Eukaryota</taxon>
        <taxon>Metazoa</taxon>
        <taxon>Ecdysozoa</taxon>
        <taxon>Arthropoda</taxon>
        <taxon>Crustacea</taxon>
        <taxon>Multicrustacea</taxon>
        <taxon>Hexanauplia</taxon>
        <taxon>Copepoda</taxon>
        <taxon>Siphonostomatoida</taxon>
        <taxon>Caligidae</taxon>
        <taxon>Lepeophtheirus</taxon>
    </lineage>
</organism>
<dbReference type="InterPro" id="IPR025224">
    <property type="entry name" value="CCAR1/CCAR2"/>
</dbReference>
<evidence type="ECO:0000259" key="4">
    <source>
        <dbReference type="Pfam" id="PF14444"/>
    </source>
</evidence>
<dbReference type="PANTHER" id="PTHR14304:SF11">
    <property type="entry name" value="SAP DOMAIN-CONTAINING PROTEIN"/>
    <property type="match status" value="1"/>
</dbReference>
<dbReference type="EMBL" id="HG994581">
    <property type="protein sequence ID" value="CAF2872367.1"/>
    <property type="molecule type" value="Genomic_DNA"/>
</dbReference>
<keyword evidence="6" id="KW-1185">Reference proteome</keyword>
<feature type="compositionally biased region" description="Basic residues" evidence="3">
    <location>
        <begin position="296"/>
        <end position="322"/>
    </location>
</feature>
<feature type="compositionally biased region" description="Polar residues" evidence="3">
    <location>
        <begin position="186"/>
        <end position="202"/>
    </location>
</feature>
<feature type="compositionally biased region" description="Basic and acidic residues" evidence="3">
    <location>
        <begin position="203"/>
        <end position="212"/>
    </location>
</feature>
<evidence type="ECO:0000313" key="5">
    <source>
        <dbReference type="EMBL" id="CAF2872367.1"/>
    </source>
</evidence>
<dbReference type="InterPro" id="IPR025223">
    <property type="entry name" value="S1-like_RNA-bd_dom"/>
</dbReference>
<gene>
    <name evidence="5" type="ORF">LSAA_6818</name>
</gene>
<sequence length="441" mass="48895">MAQFSGGGNKQNGPWGRPLDMQPLVAFSNQGVYQQLPPGLAAMGAAVSGGGPTPGSGAAPSASLGMHSQVSATYPRALGPAFGNQQMIQQQAAAAAVASLQQQHQQQQQQHGQANQHPPPPDRVLVEANYNANMPFKWNASRIQVMPNNQRSSGGSNGGGVNPTATPNTIAFTSAAIGSINQVSQSQLKGNPSLQQMNQQNKRNSDYIDRSGRSNSHNNSSTLLGDQRMMHNRVNNSPIRGNNSRNLNISGSIEKTCNDHSRDRRGRNEERSRFMDRDIDRNRDKDRGRSPVPSSSRKRSRSPRRTRSRSRTRSPPRRRVRTAPRYNVFVPKISLHFPQSSIIELKKRYGNMYVPSDFFASDHSWMNSFPMDQPLNIHSPAVFHVFNKDVVEPPVVSDAVYDPPDADHTYNVKVMLMASLAPEEFLRKKLVYLLIMVLERR</sequence>